<accession>A0A0K6I3R3</accession>
<gene>
    <name evidence="6" type="ORF">Ga0061069_10647</name>
</gene>
<evidence type="ECO:0000313" key="6">
    <source>
        <dbReference type="EMBL" id="CUA97678.1"/>
    </source>
</evidence>
<proteinExistence type="inferred from homology"/>
<evidence type="ECO:0000256" key="2">
    <source>
        <dbReference type="ARBA" id="ARBA00010740"/>
    </source>
</evidence>
<keyword evidence="7" id="KW-1185">Reference proteome</keyword>
<name>A0A0K6I3R3_9BURK</name>
<organism evidence="6 7">
    <name type="scientific">Thiomonas bhubaneswarensis</name>
    <dbReference type="NCBI Taxonomy" id="339866"/>
    <lineage>
        <taxon>Bacteria</taxon>
        <taxon>Pseudomonadati</taxon>
        <taxon>Pseudomonadota</taxon>
        <taxon>Betaproteobacteria</taxon>
        <taxon>Burkholderiales</taxon>
        <taxon>Thiomonas</taxon>
    </lineage>
</organism>
<evidence type="ECO:0000256" key="3">
    <source>
        <dbReference type="ARBA" id="ARBA00015716"/>
    </source>
</evidence>
<evidence type="ECO:0000256" key="5">
    <source>
        <dbReference type="ARBA" id="ARBA00031841"/>
    </source>
</evidence>
<reference evidence="7" key="1">
    <citation type="submission" date="2015-08" db="EMBL/GenBank/DDBJ databases">
        <authorList>
            <person name="Varghese N."/>
        </authorList>
    </citation>
    <scope>NUCLEOTIDE SEQUENCE [LARGE SCALE GENOMIC DNA]</scope>
    <source>
        <strain evidence="7">DSM 18181</strain>
    </source>
</reference>
<comment type="similarity">
    <text evidence="2">Belongs to the DUF177 domain family.</text>
</comment>
<dbReference type="Proteomes" id="UP000183649">
    <property type="component" value="Unassembled WGS sequence"/>
</dbReference>
<evidence type="ECO:0000256" key="1">
    <source>
        <dbReference type="ARBA" id="ARBA00002868"/>
    </source>
</evidence>
<dbReference type="Pfam" id="PF02620">
    <property type="entry name" value="YceD"/>
    <property type="match status" value="1"/>
</dbReference>
<dbReference type="GO" id="GO:0042254">
    <property type="term" value="P:ribosome biogenesis"/>
    <property type="evidence" value="ECO:0007669"/>
    <property type="project" value="UniProtKB-KW"/>
</dbReference>
<protein>
    <recommendedName>
        <fullName evidence="3">Large ribosomal RNA subunit accumulation protein YceD</fullName>
    </recommendedName>
    <alternativeName>
        <fullName evidence="5">23S rRNA accumulation protein YceD</fullName>
    </alternativeName>
</protein>
<dbReference type="InterPro" id="IPR003772">
    <property type="entry name" value="YceD"/>
</dbReference>
<keyword evidence="4" id="KW-0690">Ribosome biogenesis</keyword>
<evidence type="ECO:0000256" key="4">
    <source>
        <dbReference type="ARBA" id="ARBA00022517"/>
    </source>
</evidence>
<dbReference type="AlphaFoldDB" id="A0A0K6I3R3"/>
<sequence length="153" mass="16989">MPRLKAMLSGPQEDLPPPAWSLRGYLRERMGLRPQPMVCLQVKAQLPLVCQRCLQDMLHPIEEKVDFRLVADEPELTQAELEAEDEALAATEPVDVLELIEDQLLLALPIVPMHDHCPQGAEPAAIDAADAGADDRQHPFAGLRELMDKAKKS</sequence>
<comment type="function">
    <text evidence="1">Plays a role in synthesis, processing and/or stability of 23S rRNA.</text>
</comment>
<dbReference type="InterPro" id="IPR039255">
    <property type="entry name" value="YceD_bac"/>
</dbReference>
<dbReference type="GO" id="GO:0005829">
    <property type="term" value="C:cytosol"/>
    <property type="evidence" value="ECO:0007669"/>
    <property type="project" value="TreeGrafter"/>
</dbReference>
<dbReference type="STRING" id="339866.GCA_001418255_01840"/>
<evidence type="ECO:0000313" key="7">
    <source>
        <dbReference type="Proteomes" id="UP000183649"/>
    </source>
</evidence>
<dbReference type="PANTHER" id="PTHR38099:SF1">
    <property type="entry name" value="LARGE RIBOSOMAL RNA SUBUNIT ACCUMULATION PROTEIN YCED"/>
    <property type="match status" value="1"/>
</dbReference>
<dbReference type="PANTHER" id="PTHR38099">
    <property type="entry name" value="LARGE RIBOSOMAL RNA SUBUNIT ACCUMULATION PROTEIN YCED"/>
    <property type="match status" value="1"/>
</dbReference>
<dbReference type="EMBL" id="CYHF01000006">
    <property type="protein sequence ID" value="CUA97678.1"/>
    <property type="molecule type" value="Genomic_DNA"/>
</dbReference>